<accession>Q89JG1</accession>
<dbReference type="PATRIC" id="fig|224911.5.peg.5403"/>
<dbReference type="EMBL" id="BA000040">
    <property type="protein sequence ID" value="BAC50587.1"/>
    <property type="molecule type" value="Genomic_DNA"/>
</dbReference>
<dbReference type="Pfam" id="PF06763">
    <property type="entry name" value="Minor_tail_Z"/>
    <property type="match status" value="1"/>
</dbReference>
<reference evidence="2" key="1">
    <citation type="journal article" date="2002" name="DNA Res.">
        <title>Complete genomic sequence of nitrogen-fixing symbiotic bacterium Bradyrhizobium japonicum USDA110.</title>
        <authorList>
            <person name="Kaneko T."/>
            <person name="Nakamura Y."/>
            <person name="Sato S."/>
            <person name="Minamisawa K."/>
            <person name="Uchiumi T."/>
            <person name="Sasamoto S."/>
            <person name="Watanabe A."/>
            <person name="Idesawa K."/>
            <person name="Iriguchi M."/>
            <person name="Kawashima K."/>
            <person name="Kohara M."/>
            <person name="Matsumoto M."/>
            <person name="Shimpo S."/>
            <person name="Tsuruoka H."/>
            <person name="Wada T."/>
            <person name="Yamada M."/>
            <person name="Tabata S."/>
        </authorList>
    </citation>
    <scope>NUCLEOTIDE SEQUENCE [LARGE SCALE GENOMIC DNA]</scope>
    <source>
        <strain evidence="2">JCM 10833 / BCRC 13528 / IAM 13628 / NBRC 14792 / USDA 110</strain>
    </source>
</reference>
<dbReference type="HOGENOM" id="CLU_1369901_0_0_5"/>
<organism evidence="1 2">
    <name type="scientific">Bradyrhizobium diazoefficiens (strain JCM 10833 / BCRC 13528 / IAM 13628 / NBRC 14792 / USDA 110)</name>
    <dbReference type="NCBI Taxonomy" id="224911"/>
    <lineage>
        <taxon>Bacteria</taxon>
        <taxon>Pseudomonadati</taxon>
        <taxon>Pseudomonadota</taxon>
        <taxon>Alphaproteobacteria</taxon>
        <taxon>Hyphomicrobiales</taxon>
        <taxon>Nitrobacteraceae</taxon>
        <taxon>Bradyrhizobium</taxon>
    </lineage>
</organism>
<dbReference type="OrthoDB" id="8255428at2"/>
<dbReference type="AlphaFoldDB" id="Q89JG1"/>
<gene>
    <name evidence="1" type="ordered locus">bll5322</name>
</gene>
<dbReference type="eggNOG" id="ENOG503199D">
    <property type="taxonomic scope" value="Bacteria"/>
</dbReference>
<name>Q89JG1_BRADU</name>
<sequence>MGARMAELKVVIDGSKLEKWATELSARGMRNAIRRAVDKSATAARKIALDIIAKDIGVPKARIKHGVTKVKRTTQTSLSASFTANKMRINMLATGANVSRPGGMTGSTYRLTGGGSSSLNIRDAFLVSANGGTFIAIRRSKSRLPIKGVFAETPSTAMGQDGAAARKAWDKAANSELATRLPQEIQRQLLAEGLPYAVPADTD</sequence>
<keyword evidence="2" id="KW-1185">Reference proteome</keyword>
<dbReference type="Proteomes" id="UP000002526">
    <property type="component" value="Chromosome"/>
</dbReference>
<dbReference type="InParanoid" id="Q89JG1"/>
<dbReference type="EnsemblBacteria" id="BAC50587">
    <property type="protein sequence ID" value="BAC50587"/>
    <property type="gene ID" value="BAC50587"/>
</dbReference>
<protein>
    <submittedName>
        <fullName evidence="1">Bll5322 protein</fullName>
    </submittedName>
</protein>
<dbReference type="KEGG" id="bja:bll5322"/>
<dbReference type="InterPro" id="IPR010633">
    <property type="entry name" value="Phage_lambda_GpZ"/>
</dbReference>
<evidence type="ECO:0000313" key="1">
    <source>
        <dbReference type="EMBL" id="BAC50587.1"/>
    </source>
</evidence>
<proteinExistence type="predicted"/>
<dbReference type="STRING" id="224911.AAV28_24005"/>
<evidence type="ECO:0000313" key="2">
    <source>
        <dbReference type="Proteomes" id="UP000002526"/>
    </source>
</evidence>